<proteinExistence type="predicted"/>
<protein>
    <recommendedName>
        <fullName evidence="3">DUF4241 domain-containing protein</fullName>
    </recommendedName>
</protein>
<organism evidence="1 2">
    <name type="scientific">Actinomadura parmotrematis</name>
    <dbReference type="NCBI Taxonomy" id="2864039"/>
    <lineage>
        <taxon>Bacteria</taxon>
        <taxon>Bacillati</taxon>
        <taxon>Actinomycetota</taxon>
        <taxon>Actinomycetes</taxon>
        <taxon>Streptosporangiales</taxon>
        <taxon>Thermomonosporaceae</taxon>
        <taxon>Actinomadura</taxon>
    </lineage>
</organism>
<comment type="caution">
    <text evidence="1">The sequence shown here is derived from an EMBL/GenBank/DDBJ whole genome shotgun (WGS) entry which is preliminary data.</text>
</comment>
<dbReference type="RefSeq" id="WP_220162580.1">
    <property type="nucleotide sequence ID" value="NZ_JAIBOA010000001.1"/>
</dbReference>
<dbReference type="Proteomes" id="UP000774570">
    <property type="component" value="Unassembled WGS sequence"/>
</dbReference>
<evidence type="ECO:0000313" key="1">
    <source>
        <dbReference type="EMBL" id="MBW8481122.1"/>
    </source>
</evidence>
<evidence type="ECO:0000313" key="2">
    <source>
        <dbReference type="Proteomes" id="UP000774570"/>
    </source>
</evidence>
<reference evidence="1 2" key="1">
    <citation type="submission" date="2021-07" db="EMBL/GenBank/DDBJ databases">
        <title>Actinomadura sp. PM05-2 isolated from lichen.</title>
        <authorList>
            <person name="Somphong A."/>
            <person name="Phongsopitanun W."/>
            <person name="Tanasupawat S."/>
            <person name="Peongsungnone V."/>
        </authorList>
    </citation>
    <scope>NUCLEOTIDE SEQUENCE [LARGE SCALE GENOMIC DNA]</scope>
    <source>
        <strain evidence="1 2">PM05-2</strain>
    </source>
</reference>
<name>A0ABS7FNF7_9ACTN</name>
<dbReference type="EMBL" id="JAIBOA010000001">
    <property type="protein sequence ID" value="MBW8481122.1"/>
    <property type="molecule type" value="Genomic_DNA"/>
</dbReference>
<evidence type="ECO:0008006" key="3">
    <source>
        <dbReference type="Google" id="ProtNLM"/>
    </source>
</evidence>
<gene>
    <name evidence="1" type="ORF">K1Y72_01985</name>
</gene>
<keyword evidence="2" id="KW-1185">Reference proteome</keyword>
<sequence>MPTWSELWRDLTSAPCPPLAGAYTVRCPRRDDGRGWPPPDTVTTVERFEFAPPGHWRRELDGRVIVREEGERVSLMYAEDGFPWAFEPSPERLVAPGSGGALAAAHPLADPAPAGHGGRAGWAVPLDAPFAGTLRLVVDAELPLVLLAETPGGAYREELTDLRVLDGVPARRFDPADAYAAEHAWERRWQAMRSAYHDRPLPSPAYWPAPLGEPTLIDGDPATGLLVVMLDVLDAPGPADARLARTPAGAPPYTGGSFGDPEVYVHRWRAGRWDWSLAVDEPLAPGELEKVIASMPAS</sequence>
<accession>A0ABS7FNF7</accession>